<dbReference type="OrthoDB" id="5563539at2759"/>
<feature type="region of interest" description="Disordered" evidence="1">
    <location>
        <begin position="16"/>
        <end position="36"/>
    </location>
</feature>
<evidence type="ECO:0000313" key="2">
    <source>
        <dbReference type="EMBL" id="KAG5419248.1"/>
    </source>
</evidence>
<protein>
    <submittedName>
        <fullName evidence="2">Uncharacterized protein</fullName>
    </submittedName>
</protein>
<dbReference type="EMBL" id="JAEOAQ010000003">
    <property type="protein sequence ID" value="KAG5419248.1"/>
    <property type="molecule type" value="Genomic_DNA"/>
</dbReference>
<evidence type="ECO:0000313" key="3">
    <source>
        <dbReference type="Proteomes" id="UP000669133"/>
    </source>
</evidence>
<reference evidence="2 3" key="1">
    <citation type="submission" date="2020-12" db="EMBL/GenBank/DDBJ databases">
        <title>Effect of drift, selection, and recombination on the evolution of hybrid genomes in Candida yeast pathogens.</title>
        <authorList>
            <person name="Mixao V."/>
            <person name="Ksiezopolska E."/>
            <person name="Saus E."/>
            <person name="Boekhout T."/>
            <person name="Gacser A."/>
            <person name="Gabaldon T."/>
        </authorList>
    </citation>
    <scope>NUCLEOTIDE SEQUENCE [LARGE SCALE GENOMIC DNA]</scope>
    <source>
        <strain evidence="2 3">BP57</strain>
    </source>
</reference>
<organism evidence="2 3">
    <name type="scientific">Candida metapsilosis</name>
    <dbReference type="NCBI Taxonomy" id="273372"/>
    <lineage>
        <taxon>Eukaryota</taxon>
        <taxon>Fungi</taxon>
        <taxon>Dikarya</taxon>
        <taxon>Ascomycota</taxon>
        <taxon>Saccharomycotina</taxon>
        <taxon>Pichiomycetes</taxon>
        <taxon>Debaryomycetaceae</taxon>
        <taxon>Candida/Lodderomyces clade</taxon>
        <taxon>Candida</taxon>
    </lineage>
</organism>
<feature type="compositionally biased region" description="Low complexity" evidence="1">
    <location>
        <begin position="20"/>
        <end position="35"/>
    </location>
</feature>
<dbReference type="GeneID" id="93651644"/>
<gene>
    <name evidence="2" type="ORF">I9W82_003015</name>
</gene>
<sequence>MKKSISSAFDSLSVNEENYNNNNNSSTTTTTTTTSKNAGRHVSFNYIISVREIIYDIALDYNFLDKNCI</sequence>
<evidence type="ECO:0000256" key="1">
    <source>
        <dbReference type="SAM" id="MobiDB-lite"/>
    </source>
</evidence>
<comment type="caution">
    <text evidence="2">The sequence shown here is derived from an EMBL/GenBank/DDBJ whole genome shotgun (WGS) entry which is preliminary data.</text>
</comment>
<proteinExistence type="predicted"/>
<accession>A0A8H7ZCD9</accession>
<dbReference type="AlphaFoldDB" id="A0A8H7ZCD9"/>
<dbReference type="RefSeq" id="XP_067548364.1">
    <property type="nucleotide sequence ID" value="XM_067691935.1"/>
</dbReference>
<dbReference type="Proteomes" id="UP000669133">
    <property type="component" value="Unassembled WGS sequence"/>
</dbReference>
<name>A0A8H7ZCD9_9ASCO</name>
<keyword evidence="3" id="KW-1185">Reference proteome</keyword>